<reference evidence="2 3" key="1">
    <citation type="journal article" date="2020" name="Cell">
        <title>Large-Scale Comparative Analyses of Tick Genomes Elucidate Their Genetic Diversity and Vector Capacities.</title>
        <authorList>
            <consortium name="Tick Genome and Microbiome Consortium (TIGMIC)"/>
            <person name="Jia N."/>
            <person name="Wang J."/>
            <person name="Shi W."/>
            <person name="Du L."/>
            <person name="Sun Y."/>
            <person name="Zhan W."/>
            <person name="Jiang J.F."/>
            <person name="Wang Q."/>
            <person name="Zhang B."/>
            <person name="Ji P."/>
            <person name="Bell-Sakyi L."/>
            <person name="Cui X.M."/>
            <person name="Yuan T.T."/>
            <person name="Jiang B.G."/>
            <person name="Yang W.F."/>
            <person name="Lam T.T."/>
            <person name="Chang Q.C."/>
            <person name="Ding S.J."/>
            <person name="Wang X.J."/>
            <person name="Zhu J.G."/>
            <person name="Ruan X.D."/>
            <person name="Zhao L."/>
            <person name="Wei J.T."/>
            <person name="Ye R.Z."/>
            <person name="Que T.C."/>
            <person name="Du C.H."/>
            <person name="Zhou Y.H."/>
            <person name="Cheng J.X."/>
            <person name="Dai P.F."/>
            <person name="Guo W.B."/>
            <person name="Han X.H."/>
            <person name="Huang E.J."/>
            <person name="Li L.F."/>
            <person name="Wei W."/>
            <person name="Gao Y.C."/>
            <person name="Liu J.Z."/>
            <person name="Shao H.Z."/>
            <person name="Wang X."/>
            <person name="Wang C.C."/>
            <person name="Yang T.C."/>
            <person name="Huo Q.B."/>
            <person name="Li W."/>
            <person name="Chen H.Y."/>
            <person name="Chen S.E."/>
            <person name="Zhou L.G."/>
            <person name="Ni X.B."/>
            <person name="Tian J.H."/>
            <person name="Sheng Y."/>
            <person name="Liu T."/>
            <person name="Pan Y.S."/>
            <person name="Xia L.Y."/>
            <person name="Li J."/>
            <person name="Zhao F."/>
            <person name="Cao W.C."/>
        </authorList>
    </citation>
    <scope>NUCLEOTIDE SEQUENCE [LARGE SCALE GENOMIC DNA]</scope>
    <source>
        <strain evidence="2">HaeL-2018</strain>
    </source>
</reference>
<dbReference type="OrthoDB" id="6503833at2759"/>
<dbReference type="InterPro" id="IPR025398">
    <property type="entry name" value="DUF4371"/>
</dbReference>
<dbReference type="VEuPathDB" id="VectorBase:HLOH_044950"/>
<dbReference type="SUPFAM" id="SSF53098">
    <property type="entry name" value="Ribonuclease H-like"/>
    <property type="match status" value="1"/>
</dbReference>
<accession>A0A9J6F732</accession>
<dbReference type="InterPro" id="IPR012337">
    <property type="entry name" value="RNaseH-like_sf"/>
</dbReference>
<proteinExistence type="predicted"/>
<evidence type="ECO:0000259" key="1">
    <source>
        <dbReference type="Pfam" id="PF14291"/>
    </source>
</evidence>
<evidence type="ECO:0000313" key="2">
    <source>
        <dbReference type="EMBL" id="KAH9360998.1"/>
    </source>
</evidence>
<dbReference type="Proteomes" id="UP000821853">
    <property type="component" value="Chromosome 1"/>
</dbReference>
<name>A0A9J6F732_HAELO</name>
<dbReference type="OMA" id="CISHLAN"/>
<organism evidence="2 3">
    <name type="scientific">Haemaphysalis longicornis</name>
    <name type="common">Bush tick</name>
    <dbReference type="NCBI Taxonomy" id="44386"/>
    <lineage>
        <taxon>Eukaryota</taxon>
        <taxon>Metazoa</taxon>
        <taxon>Ecdysozoa</taxon>
        <taxon>Arthropoda</taxon>
        <taxon>Chelicerata</taxon>
        <taxon>Arachnida</taxon>
        <taxon>Acari</taxon>
        <taxon>Parasitiformes</taxon>
        <taxon>Ixodida</taxon>
        <taxon>Ixodoidea</taxon>
        <taxon>Ixodidae</taxon>
        <taxon>Haemaphysalinae</taxon>
        <taxon>Haemaphysalis</taxon>
    </lineage>
</organism>
<dbReference type="EMBL" id="JABSTR010000001">
    <property type="protein sequence ID" value="KAH9360998.1"/>
    <property type="molecule type" value="Genomic_DNA"/>
</dbReference>
<keyword evidence="3" id="KW-1185">Reference proteome</keyword>
<dbReference type="PANTHER" id="PTHR37162:SF1">
    <property type="entry name" value="BED-TYPE DOMAIN-CONTAINING PROTEIN"/>
    <property type="match status" value="1"/>
</dbReference>
<sequence>MEEGTSEVGAFESTGVPSRKRKLEYKKKYCDAWEKNPEFKNWLSRSKRGENFFHCRACNTDGAAGLSEVKKHAAGSKHQSNVAGQKKQPTLLELSVPKKDADLQQRAREGEIRIAAFIAEHNLPFAVVDHLPDLMRTVCSDSQIARNISCGKTKCSKIITNVIGEVSREELEETLRQRPFSLIMDESTDNGSTKHACLVVRVVDDNLNVKDEFFALLPVTDASATGLHKVVVEAFEKAGIPYKKNLIGFAADGANNMMGVNNSVSTLLQSDVPGLFIIKCVCHSFHLCASYACATLPRFLEDMARDVYGYFQNSYKRMAELKEFQHFVDVKPHKLLHPSQTRWLSLLAVIRRLLEQMPALKLFFSKAALKDKGAADRINKQLSDPSTILYLQFLDYVLPFFVDLNMEMQSEKPKLHVLYTRIETCYRSILDLYMKAEYLLKTDISSVQYRDPKNFVPLEEIYLGGRVSMALAREENKPNPDEIKAFRTRCLNFLIESAHQIYKGFLFRSAAQSNN</sequence>
<comment type="caution">
    <text evidence="2">The sequence shown here is derived from an EMBL/GenBank/DDBJ whole genome shotgun (WGS) entry which is preliminary data.</text>
</comment>
<dbReference type="Pfam" id="PF14291">
    <property type="entry name" value="DUF4371"/>
    <property type="match status" value="1"/>
</dbReference>
<dbReference type="AlphaFoldDB" id="A0A9J6F732"/>
<protein>
    <recommendedName>
        <fullName evidence="1">DUF4371 domain-containing protein</fullName>
    </recommendedName>
</protein>
<feature type="domain" description="DUF4371" evidence="1">
    <location>
        <begin position="158"/>
        <end position="262"/>
    </location>
</feature>
<gene>
    <name evidence="2" type="ORF">HPB48_019600</name>
</gene>
<dbReference type="PANTHER" id="PTHR37162">
    <property type="entry name" value="HAT FAMILY DIMERISATION DOMAINCONTAINING PROTEIN-RELATED"/>
    <property type="match status" value="1"/>
</dbReference>
<evidence type="ECO:0000313" key="3">
    <source>
        <dbReference type="Proteomes" id="UP000821853"/>
    </source>
</evidence>